<organism evidence="1 2">
    <name type="scientific">Tuber aestivum</name>
    <name type="common">summer truffle</name>
    <dbReference type="NCBI Taxonomy" id="59557"/>
    <lineage>
        <taxon>Eukaryota</taxon>
        <taxon>Fungi</taxon>
        <taxon>Dikarya</taxon>
        <taxon>Ascomycota</taxon>
        <taxon>Pezizomycotina</taxon>
        <taxon>Pezizomycetes</taxon>
        <taxon>Pezizales</taxon>
        <taxon>Tuberaceae</taxon>
        <taxon>Tuber</taxon>
    </lineage>
</organism>
<dbReference type="AlphaFoldDB" id="A0A292Q343"/>
<keyword evidence="2" id="KW-1185">Reference proteome</keyword>
<dbReference type="EMBL" id="LN890978">
    <property type="protein sequence ID" value="CUS13077.1"/>
    <property type="molecule type" value="Genomic_DNA"/>
</dbReference>
<dbReference type="Proteomes" id="UP001412239">
    <property type="component" value="Unassembled WGS sequence"/>
</dbReference>
<sequence>MKARWALSPVVCFVLNPTFYELSQLQTPRSSIPSCPAPSLLSIKQTSPPSYSLQLSLPRQSLPLQPEKKNATRIPMAIPEPPSATRKVDDDTLDDWLDSRDALEAAIIRLYKKNREHLAALENIKQDKELDEGARKRLLAEIRSKIRRIDGKMLDYKEQLERLNSGLKAMGICVVPIHRVLDRFD</sequence>
<protein>
    <submittedName>
        <fullName evidence="1">Uncharacterized protein</fullName>
    </submittedName>
</protein>
<evidence type="ECO:0000313" key="1">
    <source>
        <dbReference type="EMBL" id="CUS13077.1"/>
    </source>
</evidence>
<gene>
    <name evidence="1" type="ORF">GSTUAT00002757001</name>
</gene>
<evidence type="ECO:0000313" key="2">
    <source>
        <dbReference type="Proteomes" id="UP001412239"/>
    </source>
</evidence>
<reference evidence="1" key="1">
    <citation type="submission" date="2015-10" db="EMBL/GenBank/DDBJ databases">
        <authorList>
            <person name="Regsiter A."/>
            <person name="william w."/>
        </authorList>
    </citation>
    <scope>NUCLEOTIDE SEQUENCE</scope>
    <source>
        <strain evidence="1">Montdore</strain>
    </source>
</reference>
<name>A0A292Q343_9PEZI</name>
<accession>A0A292Q343</accession>
<proteinExistence type="predicted"/>